<sequence>MVLDEIQDTLGGSLNIPSYPSPPSLPPIRPPQVQQPQGGEQLPSSSARVAATRNSLPPDGGPGHPGRCFARHVRGQMGIKIIQLNL</sequence>
<dbReference type="InParanoid" id="A0A0C2SSG3"/>
<keyword evidence="3" id="KW-1185">Reference proteome</keyword>
<proteinExistence type="predicted"/>
<feature type="compositionally biased region" description="Pro residues" evidence="1">
    <location>
        <begin position="19"/>
        <end position="30"/>
    </location>
</feature>
<dbReference type="Proteomes" id="UP000054549">
    <property type="component" value="Unassembled WGS sequence"/>
</dbReference>
<name>A0A0C2SSG3_AMAMK</name>
<evidence type="ECO:0000313" key="3">
    <source>
        <dbReference type="Proteomes" id="UP000054549"/>
    </source>
</evidence>
<reference evidence="2 3" key="1">
    <citation type="submission" date="2014-04" db="EMBL/GenBank/DDBJ databases">
        <title>Evolutionary Origins and Diversification of the Mycorrhizal Mutualists.</title>
        <authorList>
            <consortium name="DOE Joint Genome Institute"/>
            <consortium name="Mycorrhizal Genomics Consortium"/>
            <person name="Kohler A."/>
            <person name="Kuo A."/>
            <person name="Nagy L.G."/>
            <person name="Floudas D."/>
            <person name="Copeland A."/>
            <person name="Barry K.W."/>
            <person name="Cichocki N."/>
            <person name="Veneault-Fourrey C."/>
            <person name="LaButti K."/>
            <person name="Lindquist E.A."/>
            <person name="Lipzen A."/>
            <person name="Lundell T."/>
            <person name="Morin E."/>
            <person name="Murat C."/>
            <person name="Riley R."/>
            <person name="Ohm R."/>
            <person name="Sun H."/>
            <person name="Tunlid A."/>
            <person name="Henrissat B."/>
            <person name="Grigoriev I.V."/>
            <person name="Hibbett D.S."/>
            <person name="Martin F."/>
        </authorList>
    </citation>
    <scope>NUCLEOTIDE SEQUENCE [LARGE SCALE GENOMIC DNA]</scope>
    <source>
        <strain evidence="2 3">Koide BX008</strain>
    </source>
</reference>
<protein>
    <submittedName>
        <fullName evidence="2">Uncharacterized protein</fullName>
    </submittedName>
</protein>
<feature type="compositionally biased region" description="Low complexity" evidence="1">
    <location>
        <begin position="31"/>
        <end position="43"/>
    </location>
</feature>
<dbReference type="HOGENOM" id="CLU_2497403_0_0_1"/>
<gene>
    <name evidence="2" type="ORF">M378DRAFT_16618</name>
</gene>
<dbReference type="EMBL" id="KN818390">
    <property type="protein sequence ID" value="KIL56949.1"/>
    <property type="molecule type" value="Genomic_DNA"/>
</dbReference>
<organism evidence="2 3">
    <name type="scientific">Amanita muscaria (strain Koide BX008)</name>
    <dbReference type="NCBI Taxonomy" id="946122"/>
    <lineage>
        <taxon>Eukaryota</taxon>
        <taxon>Fungi</taxon>
        <taxon>Dikarya</taxon>
        <taxon>Basidiomycota</taxon>
        <taxon>Agaricomycotina</taxon>
        <taxon>Agaricomycetes</taxon>
        <taxon>Agaricomycetidae</taxon>
        <taxon>Agaricales</taxon>
        <taxon>Pluteineae</taxon>
        <taxon>Amanitaceae</taxon>
        <taxon>Amanita</taxon>
    </lineage>
</organism>
<feature type="compositionally biased region" description="Polar residues" evidence="1">
    <location>
        <begin position="44"/>
        <end position="55"/>
    </location>
</feature>
<evidence type="ECO:0000313" key="2">
    <source>
        <dbReference type="EMBL" id="KIL56949.1"/>
    </source>
</evidence>
<accession>A0A0C2SSG3</accession>
<dbReference type="AlphaFoldDB" id="A0A0C2SSG3"/>
<feature type="region of interest" description="Disordered" evidence="1">
    <location>
        <begin position="1"/>
        <end position="67"/>
    </location>
</feature>
<evidence type="ECO:0000256" key="1">
    <source>
        <dbReference type="SAM" id="MobiDB-lite"/>
    </source>
</evidence>